<organism evidence="2 3">
    <name type="scientific">Metschnikowia pulcherrima</name>
    <dbReference type="NCBI Taxonomy" id="27326"/>
    <lineage>
        <taxon>Eukaryota</taxon>
        <taxon>Fungi</taxon>
        <taxon>Dikarya</taxon>
        <taxon>Ascomycota</taxon>
        <taxon>Saccharomycotina</taxon>
        <taxon>Pichiomycetes</taxon>
        <taxon>Metschnikowiaceae</taxon>
        <taxon>Metschnikowia</taxon>
    </lineage>
</organism>
<gene>
    <name evidence="2" type="ORF">HF325_005189</name>
</gene>
<dbReference type="EMBL" id="JACBPP010000007">
    <property type="protein sequence ID" value="KAF8000260.1"/>
    <property type="molecule type" value="Genomic_DNA"/>
</dbReference>
<protein>
    <submittedName>
        <fullName evidence="2">Uncharacterized protein</fullName>
    </submittedName>
</protein>
<feature type="region of interest" description="Disordered" evidence="1">
    <location>
        <begin position="17"/>
        <end position="59"/>
    </location>
</feature>
<proteinExistence type="predicted"/>
<evidence type="ECO:0000313" key="2">
    <source>
        <dbReference type="EMBL" id="KAF8000260.1"/>
    </source>
</evidence>
<feature type="compositionally biased region" description="Polar residues" evidence="1">
    <location>
        <begin position="49"/>
        <end position="59"/>
    </location>
</feature>
<dbReference type="Proteomes" id="UP000649328">
    <property type="component" value="Unassembled WGS sequence"/>
</dbReference>
<name>A0A8H7GMK5_9ASCO</name>
<accession>A0A8H7GMK5</accession>
<evidence type="ECO:0000256" key="1">
    <source>
        <dbReference type="SAM" id="MobiDB-lite"/>
    </source>
</evidence>
<comment type="caution">
    <text evidence="2">The sequence shown here is derived from an EMBL/GenBank/DDBJ whole genome shotgun (WGS) entry which is preliminary data.</text>
</comment>
<keyword evidence="3" id="KW-1185">Reference proteome</keyword>
<dbReference type="AlphaFoldDB" id="A0A8H7GMK5"/>
<reference evidence="2" key="1">
    <citation type="submission" date="2020-10" db="EMBL/GenBank/DDBJ databases">
        <title>The Whole-Genome Sequence of Metschnikowia persimmonesis, a Novel Endophytic Yeast Species Isolated from Medicinal Plant Diospyros kaki Thumb.</title>
        <authorList>
            <person name="Rahmat E."/>
            <person name="Kang Y."/>
        </authorList>
    </citation>
    <scope>NUCLEOTIDE SEQUENCE</scope>
    <source>
        <strain evidence="2">KIOM G15050</strain>
    </source>
</reference>
<evidence type="ECO:0000313" key="3">
    <source>
        <dbReference type="Proteomes" id="UP000649328"/>
    </source>
</evidence>
<sequence length="59" mass="6837">MFDYTALESKVLDKTDTKIKKKKRSYEPFGKQDVDAPQPFKGRKLAPQGKTTSFTKKRK</sequence>